<dbReference type="PANTHER" id="PTHR43771">
    <property type="entry name" value="PHOSPHOMANNOMUTASE"/>
    <property type="match status" value="1"/>
</dbReference>
<organism evidence="11">
    <name type="scientific">freshwater metagenome</name>
    <dbReference type="NCBI Taxonomy" id="449393"/>
    <lineage>
        <taxon>unclassified sequences</taxon>
        <taxon>metagenomes</taxon>
        <taxon>ecological metagenomes</taxon>
    </lineage>
</organism>
<evidence type="ECO:0000259" key="7">
    <source>
        <dbReference type="Pfam" id="PF00408"/>
    </source>
</evidence>
<keyword evidence="3" id="KW-0597">Phosphoprotein</keyword>
<dbReference type="Gene3D" id="3.30.310.50">
    <property type="entry name" value="Alpha-D-phosphohexomutase, C-terminal domain"/>
    <property type="match status" value="1"/>
</dbReference>
<dbReference type="Pfam" id="PF02879">
    <property type="entry name" value="PGM_PMM_II"/>
    <property type="match status" value="1"/>
</dbReference>
<evidence type="ECO:0000259" key="9">
    <source>
        <dbReference type="Pfam" id="PF02879"/>
    </source>
</evidence>
<keyword evidence="5" id="KW-0460">Magnesium</keyword>
<dbReference type="PANTHER" id="PTHR43771:SF1">
    <property type="entry name" value="PHOSPHOMANNOMUTASE"/>
    <property type="match status" value="1"/>
</dbReference>
<dbReference type="Pfam" id="PF00408">
    <property type="entry name" value="PGM_PMM_IV"/>
    <property type="match status" value="1"/>
</dbReference>
<dbReference type="SUPFAM" id="SSF55957">
    <property type="entry name" value="Phosphoglucomutase, C-terminal domain"/>
    <property type="match status" value="1"/>
</dbReference>
<evidence type="ECO:0000256" key="3">
    <source>
        <dbReference type="ARBA" id="ARBA00022553"/>
    </source>
</evidence>
<accession>A0A6J6CPP6</accession>
<dbReference type="GO" id="GO:0046872">
    <property type="term" value="F:metal ion binding"/>
    <property type="evidence" value="ECO:0007669"/>
    <property type="project" value="UniProtKB-KW"/>
</dbReference>
<evidence type="ECO:0000256" key="4">
    <source>
        <dbReference type="ARBA" id="ARBA00022723"/>
    </source>
</evidence>
<dbReference type="EMBL" id="CAEZSZ010000036">
    <property type="protein sequence ID" value="CAB4553461.1"/>
    <property type="molecule type" value="Genomic_DNA"/>
</dbReference>
<protein>
    <submittedName>
        <fullName evidence="11">Unannotated protein</fullName>
    </submittedName>
</protein>
<dbReference type="GO" id="GO:0016868">
    <property type="term" value="F:intramolecular phosphotransferase activity"/>
    <property type="evidence" value="ECO:0007669"/>
    <property type="project" value="InterPro"/>
</dbReference>
<dbReference type="GO" id="GO:0005975">
    <property type="term" value="P:carbohydrate metabolic process"/>
    <property type="evidence" value="ECO:0007669"/>
    <property type="project" value="InterPro"/>
</dbReference>
<keyword evidence="6" id="KW-0413">Isomerase</keyword>
<dbReference type="Gene3D" id="3.40.120.10">
    <property type="entry name" value="Alpha-D-Glucose-1,6-Bisphosphate, subunit A, domain 3"/>
    <property type="match status" value="3"/>
</dbReference>
<dbReference type="InterPro" id="IPR005844">
    <property type="entry name" value="A-D-PHexomutase_a/b/a-I"/>
</dbReference>
<feature type="domain" description="Alpha-D-phosphohexomutase alpha/beta/alpha" evidence="9">
    <location>
        <begin position="173"/>
        <end position="278"/>
    </location>
</feature>
<proteinExistence type="inferred from homology"/>
<dbReference type="CDD" id="cd03089">
    <property type="entry name" value="PMM_PGM"/>
    <property type="match status" value="1"/>
</dbReference>
<comment type="similarity">
    <text evidence="2">Belongs to the phosphohexose mutase family.</text>
</comment>
<evidence type="ECO:0000259" key="8">
    <source>
        <dbReference type="Pfam" id="PF02878"/>
    </source>
</evidence>
<dbReference type="PRINTS" id="PR00509">
    <property type="entry name" value="PGMPMM"/>
</dbReference>
<dbReference type="AlphaFoldDB" id="A0A6J6CPP6"/>
<reference evidence="11" key="1">
    <citation type="submission" date="2020-05" db="EMBL/GenBank/DDBJ databases">
        <authorList>
            <person name="Chiriac C."/>
            <person name="Salcher M."/>
            <person name="Ghai R."/>
            <person name="Kavagutti S V."/>
        </authorList>
    </citation>
    <scope>NUCLEOTIDE SEQUENCE</scope>
</reference>
<feature type="domain" description="Alpha-D-phosphohexomutase alpha/beta/alpha" evidence="10">
    <location>
        <begin position="283"/>
        <end position="396"/>
    </location>
</feature>
<evidence type="ECO:0000256" key="5">
    <source>
        <dbReference type="ARBA" id="ARBA00022842"/>
    </source>
</evidence>
<dbReference type="NCBIfam" id="NF007088">
    <property type="entry name" value="PRK09542.1"/>
    <property type="match status" value="1"/>
</dbReference>
<evidence type="ECO:0000256" key="2">
    <source>
        <dbReference type="ARBA" id="ARBA00010231"/>
    </source>
</evidence>
<dbReference type="InterPro" id="IPR005846">
    <property type="entry name" value="A-D-PHexomutase_a/b/a-III"/>
</dbReference>
<keyword evidence="4" id="KW-0479">Metal-binding</keyword>
<dbReference type="InterPro" id="IPR016055">
    <property type="entry name" value="A-D-PHexomutase_a/b/a-I/II/III"/>
</dbReference>
<sequence>MAQVYLTGSPSKLGLMSIDWDSLVKTYDVRGLVGISLTTAIVSALAAGFVDELEAAGQDVIVGHDMRDSSPEFAKAFADGARARGANVVSIGLCSTDESYFASGSLNAPAAMFTASHNPATYNGIKFSRAGARGISMDTGLGAIRDRAKKYLETSIGQVTQPGSFRELDVLSAYAKYLRDLVDLSSIRKLKVVVDAGNGMGGLTVPAVLGESANLSQLPLEIIPMYFELDGSFPNHEANPLDPKNLVDIQKAVVEHNADIGLAFDGDADRCFVVDENGNPVNPSAIAAIVARREIARERASNPDAQITVLHNLLTSRIVQEVIALDGARPVRTKVGHSLIKDEMARTNAIFGGEHSAHYYFRDFWGADNGMLAAMHVLAEFGSQAKPLSAFAKEYDPYNLSGEINSTVSDVPAAKERIRTAFAGRADFEEFDGITAQGKPADAGSWWWFNVRSSNTEPLLRLNVEASNQALMIQIRDEVLKLIQQKA</sequence>
<dbReference type="SUPFAM" id="SSF53738">
    <property type="entry name" value="Phosphoglucomutase, first 3 domains"/>
    <property type="match status" value="3"/>
</dbReference>
<dbReference type="InterPro" id="IPR005841">
    <property type="entry name" value="Alpha-D-phosphohexomutase_SF"/>
</dbReference>
<dbReference type="InterPro" id="IPR005843">
    <property type="entry name" value="A-D-PHexomutase_C"/>
</dbReference>
<evidence type="ECO:0000259" key="10">
    <source>
        <dbReference type="Pfam" id="PF02880"/>
    </source>
</evidence>
<evidence type="ECO:0000256" key="1">
    <source>
        <dbReference type="ARBA" id="ARBA00001946"/>
    </source>
</evidence>
<feature type="domain" description="Alpha-D-phosphohexomutase C-terminal" evidence="7">
    <location>
        <begin position="403"/>
        <end position="481"/>
    </location>
</feature>
<evidence type="ECO:0000313" key="11">
    <source>
        <dbReference type="EMBL" id="CAB4553461.1"/>
    </source>
</evidence>
<dbReference type="InterPro" id="IPR005845">
    <property type="entry name" value="A-D-PHexomutase_a/b/a-II"/>
</dbReference>
<dbReference type="Pfam" id="PF02880">
    <property type="entry name" value="PGM_PMM_III"/>
    <property type="match status" value="1"/>
</dbReference>
<dbReference type="Pfam" id="PF02878">
    <property type="entry name" value="PGM_PMM_I"/>
    <property type="match status" value="1"/>
</dbReference>
<feature type="domain" description="Alpha-D-phosphohexomutase alpha/beta/alpha" evidence="8">
    <location>
        <begin position="23"/>
        <end position="149"/>
    </location>
</feature>
<comment type="cofactor">
    <cofactor evidence="1">
        <name>Mg(2+)</name>
        <dbReference type="ChEBI" id="CHEBI:18420"/>
    </cofactor>
</comment>
<evidence type="ECO:0000256" key="6">
    <source>
        <dbReference type="ARBA" id="ARBA00023235"/>
    </source>
</evidence>
<dbReference type="InterPro" id="IPR036900">
    <property type="entry name" value="A-D-PHexomutase_C_sf"/>
</dbReference>
<gene>
    <name evidence="11" type="ORF">UFOPK1561_00448</name>
</gene>
<name>A0A6J6CPP6_9ZZZZ</name>